<accession>A0A2W4RDS6</accession>
<evidence type="ECO:0000313" key="2">
    <source>
        <dbReference type="EMBL" id="PZN81353.1"/>
    </source>
</evidence>
<evidence type="ECO:0000256" key="1">
    <source>
        <dbReference type="SAM" id="MobiDB-lite"/>
    </source>
</evidence>
<organism evidence="2 3">
    <name type="scientific">Candidatus Methylumidiphilus alinenensis</name>
    <dbReference type="NCBI Taxonomy" id="2202197"/>
    <lineage>
        <taxon>Bacteria</taxon>
        <taxon>Pseudomonadati</taxon>
        <taxon>Pseudomonadota</taxon>
        <taxon>Gammaproteobacteria</taxon>
        <taxon>Methylococcales</taxon>
        <taxon>Candidatus Methylumidiphilus</taxon>
    </lineage>
</organism>
<name>A0A2W4RDS6_9GAMM</name>
<feature type="compositionally biased region" description="Polar residues" evidence="1">
    <location>
        <begin position="65"/>
        <end position="74"/>
    </location>
</feature>
<reference evidence="2 3" key="1">
    <citation type="journal article" date="2018" name="Aquat. Microb. Ecol.">
        <title>Gammaproteobacterial methanotrophs dominate.</title>
        <authorList>
            <person name="Rissanen A.J."/>
            <person name="Saarenheimo J."/>
            <person name="Tiirola M."/>
            <person name="Peura S."/>
            <person name="Aalto S.L."/>
            <person name="Karvinen A."/>
            <person name="Nykanen H."/>
        </authorList>
    </citation>
    <scope>NUCLEOTIDE SEQUENCE [LARGE SCALE GENOMIC DNA]</scope>
    <source>
        <strain evidence="2">AMbin10</strain>
    </source>
</reference>
<evidence type="ECO:0000313" key="3">
    <source>
        <dbReference type="Proteomes" id="UP000249396"/>
    </source>
</evidence>
<feature type="region of interest" description="Disordered" evidence="1">
    <location>
        <begin position="48"/>
        <end position="74"/>
    </location>
</feature>
<gene>
    <name evidence="2" type="ORF">DM484_08640</name>
</gene>
<proteinExistence type="predicted"/>
<dbReference type="AlphaFoldDB" id="A0A2W4RDS6"/>
<protein>
    <submittedName>
        <fullName evidence="2">Uncharacterized protein</fullName>
    </submittedName>
</protein>
<dbReference type="Proteomes" id="UP000249396">
    <property type="component" value="Unassembled WGS sequence"/>
</dbReference>
<sequence length="74" mass="7996">MYQPADLHPCNLDSGNPCRNDGFSALVLVGSQAPVWKALSCKLLLGSSSGSWSLKTPIPKRKLGNKNQLEISEK</sequence>
<comment type="caution">
    <text evidence="2">The sequence shown here is derived from an EMBL/GenBank/DDBJ whole genome shotgun (WGS) entry which is preliminary data.</text>
</comment>
<dbReference type="EMBL" id="QJPH01000269">
    <property type="protein sequence ID" value="PZN81353.1"/>
    <property type="molecule type" value="Genomic_DNA"/>
</dbReference>